<evidence type="ECO:0000313" key="4">
    <source>
        <dbReference type="Proteomes" id="UP001601976"/>
    </source>
</evidence>
<evidence type="ECO:0000256" key="1">
    <source>
        <dbReference type="ARBA" id="ARBA00022801"/>
    </source>
</evidence>
<comment type="caution">
    <text evidence="3">The sequence shown here is derived from an EMBL/GenBank/DDBJ whole genome shotgun (WGS) entry which is preliminary data.</text>
</comment>
<feature type="domain" description="Chitin-binding type-3" evidence="2">
    <location>
        <begin position="7"/>
        <end position="48"/>
    </location>
</feature>
<dbReference type="InterPro" id="IPR003610">
    <property type="entry name" value="CBM5/12"/>
</dbReference>
<gene>
    <name evidence="3" type="ORF">ACFYWW_02750</name>
</gene>
<accession>A0ABW6R827</accession>
<dbReference type="SUPFAM" id="SSF51055">
    <property type="entry name" value="Carbohydrate binding domain"/>
    <property type="match status" value="1"/>
</dbReference>
<protein>
    <submittedName>
        <fullName evidence="3">Carbohydrate-binding protein</fullName>
    </submittedName>
</protein>
<evidence type="ECO:0000259" key="2">
    <source>
        <dbReference type="Pfam" id="PF02839"/>
    </source>
</evidence>
<keyword evidence="4" id="KW-1185">Reference proteome</keyword>
<sequence length="53" mass="6044">MAAGFSEWKVNRQYAANDCVAYLGKQYRCLVTHTSNSASNPKTTVKMWRKDTD</sequence>
<evidence type="ECO:0000313" key="3">
    <source>
        <dbReference type="EMBL" id="MFF3337645.1"/>
    </source>
</evidence>
<dbReference type="CDD" id="cd12214">
    <property type="entry name" value="ChiA1_BD"/>
    <property type="match status" value="1"/>
</dbReference>
<reference evidence="3 4" key="1">
    <citation type="submission" date="2024-10" db="EMBL/GenBank/DDBJ databases">
        <title>The Natural Products Discovery Center: Release of the First 8490 Sequenced Strains for Exploring Actinobacteria Biosynthetic Diversity.</title>
        <authorList>
            <person name="Kalkreuter E."/>
            <person name="Kautsar S.A."/>
            <person name="Yang D."/>
            <person name="Bader C.D."/>
            <person name="Teijaro C.N."/>
            <person name="Fluegel L."/>
            <person name="Davis C.M."/>
            <person name="Simpson J.R."/>
            <person name="Lauterbach L."/>
            <person name="Steele A.D."/>
            <person name="Gui C."/>
            <person name="Meng S."/>
            <person name="Li G."/>
            <person name="Viehrig K."/>
            <person name="Ye F."/>
            <person name="Su P."/>
            <person name="Kiefer A.F."/>
            <person name="Nichols A."/>
            <person name="Cepeda A.J."/>
            <person name="Yan W."/>
            <person name="Fan B."/>
            <person name="Jiang Y."/>
            <person name="Adhikari A."/>
            <person name="Zheng C.-J."/>
            <person name="Schuster L."/>
            <person name="Cowan T.M."/>
            <person name="Smanski M.J."/>
            <person name="Chevrette M.G."/>
            <person name="De Carvalho L.P.S."/>
            <person name="Shen B."/>
        </authorList>
    </citation>
    <scope>NUCLEOTIDE SEQUENCE [LARGE SCALE GENOMIC DNA]</scope>
    <source>
        <strain evidence="3 4">NPDC003029</strain>
    </source>
</reference>
<dbReference type="Proteomes" id="UP001601976">
    <property type="component" value="Unassembled WGS sequence"/>
</dbReference>
<dbReference type="EMBL" id="JBIAPK010000001">
    <property type="protein sequence ID" value="MFF3337645.1"/>
    <property type="molecule type" value="Genomic_DNA"/>
</dbReference>
<dbReference type="InterPro" id="IPR036573">
    <property type="entry name" value="CBM_sf_5/12"/>
</dbReference>
<dbReference type="Pfam" id="PF02839">
    <property type="entry name" value="CBM_5_12"/>
    <property type="match status" value="1"/>
</dbReference>
<keyword evidence="1" id="KW-0378">Hydrolase</keyword>
<dbReference type="RefSeq" id="WP_387893465.1">
    <property type="nucleotide sequence ID" value="NZ_JBIAPK010000001.1"/>
</dbReference>
<name>A0ABW6R827_9ACTN</name>
<organism evidence="3 4">
    <name type="scientific">Streptomyces flavidovirens</name>
    <dbReference type="NCBI Taxonomy" id="67298"/>
    <lineage>
        <taxon>Bacteria</taxon>
        <taxon>Bacillati</taxon>
        <taxon>Actinomycetota</taxon>
        <taxon>Actinomycetes</taxon>
        <taxon>Kitasatosporales</taxon>
        <taxon>Streptomycetaceae</taxon>
        <taxon>Streptomyces</taxon>
    </lineage>
</organism>
<dbReference type="Gene3D" id="2.10.10.20">
    <property type="entry name" value="Carbohydrate-binding module superfamily 5/12"/>
    <property type="match status" value="1"/>
</dbReference>
<proteinExistence type="predicted"/>